<dbReference type="AlphaFoldDB" id="A0A5C5YKG2"/>
<dbReference type="EMBL" id="SJPK01000001">
    <property type="protein sequence ID" value="TWT75268.1"/>
    <property type="molecule type" value="Genomic_DNA"/>
</dbReference>
<feature type="region of interest" description="Disordered" evidence="1">
    <location>
        <begin position="1"/>
        <end position="20"/>
    </location>
</feature>
<comment type="caution">
    <text evidence="2">The sequence shown here is derived from an EMBL/GenBank/DDBJ whole genome shotgun (WGS) entry which is preliminary data.</text>
</comment>
<reference evidence="2 3" key="1">
    <citation type="submission" date="2019-02" db="EMBL/GenBank/DDBJ databases">
        <title>Deep-cultivation of Planctomycetes and their phenomic and genomic characterization uncovers novel biology.</title>
        <authorList>
            <person name="Wiegand S."/>
            <person name="Jogler M."/>
            <person name="Boedeker C."/>
            <person name="Pinto D."/>
            <person name="Vollmers J."/>
            <person name="Rivas-Marin E."/>
            <person name="Kohn T."/>
            <person name="Peeters S.H."/>
            <person name="Heuer A."/>
            <person name="Rast P."/>
            <person name="Oberbeckmann S."/>
            <person name="Bunk B."/>
            <person name="Jeske O."/>
            <person name="Meyerdierks A."/>
            <person name="Storesund J.E."/>
            <person name="Kallscheuer N."/>
            <person name="Luecker S."/>
            <person name="Lage O.M."/>
            <person name="Pohl T."/>
            <person name="Merkel B.J."/>
            <person name="Hornburger P."/>
            <person name="Mueller R.-W."/>
            <person name="Bruemmer F."/>
            <person name="Labrenz M."/>
            <person name="Spormann A.M."/>
            <person name="Op Den Camp H."/>
            <person name="Overmann J."/>
            <person name="Amann R."/>
            <person name="Jetten M.S.M."/>
            <person name="Mascher T."/>
            <person name="Medema M.H."/>
            <person name="Devos D.P."/>
            <person name="Kaster A.-K."/>
            <person name="Ovreas L."/>
            <person name="Rohde M."/>
            <person name="Galperin M.Y."/>
            <person name="Jogler C."/>
        </authorList>
    </citation>
    <scope>NUCLEOTIDE SEQUENCE [LARGE SCALE GENOMIC DNA]</scope>
    <source>
        <strain evidence="2 3">CA85</strain>
    </source>
</reference>
<dbReference type="Proteomes" id="UP000318053">
    <property type="component" value="Unassembled WGS sequence"/>
</dbReference>
<accession>A0A5C5YKG2</accession>
<gene>
    <name evidence="2" type="ORF">CA85_05570</name>
</gene>
<organism evidence="2 3">
    <name type="scientific">Allorhodopirellula solitaria</name>
    <dbReference type="NCBI Taxonomy" id="2527987"/>
    <lineage>
        <taxon>Bacteria</taxon>
        <taxon>Pseudomonadati</taxon>
        <taxon>Planctomycetota</taxon>
        <taxon>Planctomycetia</taxon>
        <taxon>Pirellulales</taxon>
        <taxon>Pirellulaceae</taxon>
        <taxon>Allorhodopirellula</taxon>
    </lineage>
</organism>
<feature type="region of interest" description="Disordered" evidence="1">
    <location>
        <begin position="51"/>
        <end position="73"/>
    </location>
</feature>
<feature type="compositionally biased region" description="Polar residues" evidence="1">
    <location>
        <begin position="63"/>
        <end position="73"/>
    </location>
</feature>
<name>A0A5C5YKG2_9BACT</name>
<evidence type="ECO:0000313" key="2">
    <source>
        <dbReference type="EMBL" id="TWT75268.1"/>
    </source>
</evidence>
<sequence length="73" mass="7923">MKGRYRAGGEDHAGVRSETSNTHAAAAIQLHETMQQFCAIAISINLGEQLIRPHQHPRPVTTRGDTASQDSAE</sequence>
<evidence type="ECO:0000313" key="3">
    <source>
        <dbReference type="Proteomes" id="UP000318053"/>
    </source>
</evidence>
<evidence type="ECO:0000256" key="1">
    <source>
        <dbReference type="SAM" id="MobiDB-lite"/>
    </source>
</evidence>
<protein>
    <submittedName>
        <fullName evidence="2">Uncharacterized protein</fullName>
    </submittedName>
</protein>
<dbReference type="RefSeq" id="WP_146389720.1">
    <property type="nucleotide sequence ID" value="NZ_SJPK01000001.1"/>
</dbReference>
<keyword evidence="3" id="KW-1185">Reference proteome</keyword>
<proteinExistence type="predicted"/>